<dbReference type="Proteomes" id="UP000818603">
    <property type="component" value="Unassembled WGS sequence"/>
</dbReference>
<evidence type="ECO:0000313" key="4">
    <source>
        <dbReference type="Proteomes" id="UP000621856"/>
    </source>
</evidence>
<accession>A0A8J3ESW8</accession>
<keyword evidence="5" id="KW-1185">Reference proteome</keyword>
<protein>
    <submittedName>
        <fullName evidence="3">ImmA/IrrE family metallo-endopeptidase</fullName>
    </submittedName>
</protein>
<sequence>MAVEEAGLDPCAMAQEIHRQIDYQRGHIDAGKVARALDITKISYDALTTYEGALLTNDEHTIGIISVNTNAGVWRRRFTIAHELLHFLNPTHRQTETGFRCTRKDMSAAGPAAGRHYLQEKEANQFAAELLAPRARFDAYMSQAPDISAVVEISQELRISKQVAGRRYQDLHPSPIAMVSAQNGKVIHVRYGDGFPKLDLEIGAALPEEFAVRNCSKSAGSILTYNDQHNRQRENPCLNAQVLKQQEGFSITMLTLKSG</sequence>
<reference evidence="3 5" key="2">
    <citation type="submission" date="2020-02" db="EMBL/GenBank/DDBJ databases">
        <title>Genome sequence of Parvularcula flava strain NH6-79.</title>
        <authorList>
            <person name="Abdul Karim M.H."/>
            <person name="Lam M.Q."/>
            <person name="Chen S.J."/>
            <person name="Yahya A."/>
            <person name="Shahir S."/>
            <person name="Shamsir M.S."/>
            <person name="Chong C.S."/>
        </authorList>
    </citation>
    <scope>NUCLEOTIDE SEQUENCE [LARGE SCALE GENOMIC DNA]</scope>
    <source>
        <strain evidence="3 5">NH6-79</strain>
    </source>
</reference>
<proteinExistence type="predicted"/>
<evidence type="ECO:0000313" key="5">
    <source>
        <dbReference type="Proteomes" id="UP000818603"/>
    </source>
</evidence>
<comment type="caution">
    <text evidence="2">The sequence shown here is derived from an EMBL/GenBank/DDBJ whole genome shotgun (WGS) entry which is preliminary data.</text>
</comment>
<dbReference type="Proteomes" id="UP000621856">
    <property type="component" value="Unassembled WGS sequence"/>
</dbReference>
<dbReference type="EMBL" id="BMGZ01000001">
    <property type="protein sequence ID" value="GGH92157.1"/>
    <property type="molecule type" value="Genomic_DNA"/>
</dbReference>
<feature type="domain" description="IrrE N-terminal-like" evidence="1">
    <location>
        <begin position="43"/>
        <end position="167"/>
    </location>
</feature>
<reference evidence="2" key="1">
    <citation type="journal article" date="2014" name="Int. J. Syst. Evol. Microbiol.">
        <title>Complete genome sequence of Corynebacterium casei LMG S-19264T (=DSM 44701T), isolated from a smear-ripened cheese.</title>
        <authorList>
            <consortium name="US DOE Joint Genome Institute (JGI-PGF)"/>
            <person name="Walter F."/>
            <person name="Albersmeier A."/>
            <person name="Kalinowski J."/>
            <person name="Ruckert C."/>
        </authorList>
    </citation>
    <scope>NUCLEOTIDE SEQUENCE</scope>
    <source>
        <strain evidence="2">CGMCC 1.14984</strain>
    </source>
</reference>
<organism evidence="2 4">
    <name type="scientific">Aquisalinus luteolus</name>
    <dbReference type="NCBI Taxonomy" id="1566827"/>
    <lineage>
        <taxon>Bacteria</taxon>
        <taxon>Pseudomonadati</taxon>
        <taxon>Pseudomonadota</taxon>
        <taxon>Alphaproteobacteria</taxon>
        <taxon>Parvularculales</taxon>
        <taxon>Parvularculaceae</taxon>
        <taxon>Aquisalinus</taxon>
    </lineage>
</organism>
<dbReference type="RefSeq" id="WP_166426254.1">
    <property type="nucleotide sequence ID" value="NZ_BMGZ01000001.1"/>
</dbReference>
<dbReference type="PANTHER" id="PTHR43236:SF1">
    <property type="entry name" value="BLL7220 PROTEIN"/>
    <property type="match status" value="1"/>
</dbReference>
<dbReference type="Gene3D" id="1.10.10.2910">
    <property type="match status" value="1"/>
</dbReference>
<evidence type="ECO:0000313" key="2">
    <source>
        <dbReference type="EMBL" id="GGH92157.1"/>
    </source>
</evidence>
<reference evidence="2" key="3">
    <citation type="submission" date="2020-09" db="EMBL/GenBank/DDBJ databases">
        <authorList>
            <person name="Sun Q."/>
            <person name="Zhou Y."/>
        </authorList>
    </citation>
    <scope>NUCLEOTIDE SEQUENCE</scope>
    <source>
        <strain evidence="2">CGMCC 1.14984</strain>
    </source>
</reference>
<evidence type="ECO:0000313" key="3">
    <source>
        <dbReference type="EMBL" id="NHK26379.1"/>
    </source>
</evidence>
<dbReference type="InterPro" id="IPR052345">
    <property type="entry name" value="Rad_response_metalloprotease"/>
</dbReference>
<dbReference type="Pfam" id="PF06114">
    <property type="entry name" value="Peptidase_M78"/>
    <property type="match status" value="1"/>
</dbReference>
<gene>
    <name evidence="3" type="ORF">FF098_000495</name>
    <name evidence="2" type="ORF">GCM10011355_00990</name>
</gene>
<name>A0A8J3ESW8_9PROT</name>
<dbReference type="EMBL" id="VCJR02000001">
    <property type="protein sequence ID" value="NHK26379.1"/>
    <property type="molecule type" value="Genomic_DNA"/>
</dbReference>
<dbReference type="PANTHER" id="PTHR43236">
    <property type="entry name" value="ANTITOXIN HIGA1"/>
    <property type="match status" value="1"/>
</dbReference>
<dbReference type="AlphaFoldDB" id="A0A8J3ESW8"/>
<dbReference type="InterPro" id="IPR010359">
    <property type="entry name" value="IrrE_HExxH"/>
</dbReference>
<evidence type="ECO:0000259" key="1">
    <source>
        <dbReference type="Pfam" id="PF06114"/>
    </source>
</evidence>